<evidence type="ECO:0000313" key="4">
    <source>
        <dbReference type="Proteomes" id="UP001596222"/>
    </source>
</evidence>
<evidence type="ECO:0000313" key="3">
    <source>
        <dbReference type="EMBL" id="MFC5149399.1"/>
    </source>
</evidence>
<evidence type="ECO:0000256" key="1">
    <source>
        <dbReference type="SAM" id="MobiDB-lite"/>
    </source>
</evidence>
<protein>
    <recommendedName>
        <fullName evidence="5">DUF4190 domain-containing protein</fullName>
    </recommendedName>
</protein>
<accession>A0ABW0ACH4</accession>
<feature type="compositionally biased region" description="Low complexity" evidence="1">
    <location>
        <begin position="1"/>
        <end position="10"/>
    </location>
</feature>
<keyword evidence="2" id="KW-0472">Membrane</keyword>
<feature type="compositionally biased region" description="Pro residues" evidence="1">
    <location>
        <begin position="16"/>
        <end position="33"/>
    </location>
</feature>
<feature type="transmembrane region" description="Helical" evidence="2">
    <location>
        <begin position="44"/>
        <end position="72"/>
    </location>
</feature>
<dbReference type="Proteomes" id="UP001596222">
    <property type="component" value="Unassembled WGS sequence"/>
</dbReference>
<reference evidence="4" key="1">
    <citation type="journal article" date="2019" name="Int. J. Syst. Evol. Microbiol.">
        <title>The Global Catalogue of Microorganisms (GCM) 10K type strain sequencing project: providing services to taxonomists for standard genome sequencing and annotation.</title>
        <authorList>
            <consortium name="The Broad Institute Genomics Platform"/>
            <consortium name="The Broad Institute Genome Sequencing Center for Infectious Disease"/>
            <person name="Wu L."/>
            <person name="Ma J."/>
        </authorList>
    </citation>
    <scope>NUCLEOTIDE SEQUENCE [LARGE SCALE GENOMIC DNA]</scope>
    <source>
        <strain evidence="4">CGMCC 4.1641</strain>
    </source>
</reference>
<sequence length="114" mass="12027">MPTTPTTTLTKRPKPQRQPQPQPHPQPQPQPEKPPARREADGMAVASFVLGLVGLLIFNIVLGPLALTLAGLALLRGTNRRGRAALGLTLGAADLIVLAALATTDHTLSWSFGP</sequence>
<dbReference type="PANTHER" id="PTHR40040">
    <property type="entry name" value="SMALL HYDROPHOBIC PROTEIN-RELATED"/>
    <property type="match status" value="1"/>
</dbReference>
<feature type="region of interest" description="Disordered" evidence="1">
    <location>
        <begin position="1"/>
        <end position="40"/>
    </location>
</feature>
<comment type="caution">
    <text evidence="3">The sequence shown here is derived from an EMBL/GenBank/DDBJ whole genome shotgun (WGS) entry which is preliminary data.</text>
</comment>
<feature type="transmembrane region" description="Helical" evidence="2">
    <location>
        <begin position="84"/>
        <end position="104"/>
    </location>
</feature>
<evidence type="ECO:0000256" key="2">
    <source>
        <dbReference type="SAM" id="Phobius"/>
    </source>
</evidence>
<keyword evidence="2" id="KW-0812">Transmembrane</keyword>
<proteinExistence type="predicted"/>
<gene>
    <name evidence="3" type="ORF">ACFPP6_32585</name>
</gene>
<dbReference type="EMBL" id="JBHSKJ010000026">
    <property type="protein sequence ID" value="MFC5149399.1"/>
    <property type="molecule type" value="Genomic_DNA"/>
</dbReference>
<dbReference type="InterPro" id="IPR055338">
    <property type="entry name" value="YqfX-like"/>
</dbReference>
<dbReference type="PANTHER" id="PTHR40040:SF1">
    <property type="entry name" value="MEMBRANE PROTEIN"/>
    <property type="match status" value="1"/>
</dbReference>
<dbReference type="RefSeq" id="WP_382049969.1">
    <property type="nucleotide sequence ID" value="NZ_JBHSKJ010000026.1"/>
</dbReference>
<name>A0ABW0ACH4_9ACTN</name>
<organism evidence="3 4">
    <name type="scientific">Streptomyces aureoversilis</name>
    <dbReference type="NCBI Taxonomy" id="67277"/>
    <lineage>
        <taxon>Bacteria</taxon>
        <taxon>Bacillati</taxon>
        <taxon>Actinomycetota</taxon>
        <taxon>Actinomycetes</taxon>
        <taxon>Kitasatosporales</taxon>
        <taxon>Streptomycetaceae</taxon>
        <taxon>Streptomyces</taxon>
    </lineage>
</organism>
<keyword evidence="2" id="KW-1133">Transmembrane helix</keyword>
<evidence type="ECO:0008006" key="5">
    <source>
        <dbReference type="Google" id="ProtNLM"/>
    </source>
</evidence>
<keyword evidence="4" id="KW-1185">Reference proteome</keyword>